<proteinExistence type="predicted"/>
<comment type="caution">
    <text evidence="1">The sequence shown here is derived from an EMBL/GenBank/DDBJ whole genome shotgun (WGS) entry which is preliminary data.</text>
</comment>
<dbReference type="EMBL" id="LQOJ01000042">
    <property type="protein sequence ID" value="ORV02042.1"/>
    <property type="molecule type" value="Genomic_DNA"/>
</dbReference>
<protein>
    <submittedName>
        <fullName evidence="1">Uncharacterized protein</fullName>
    </submittedName>
</protein>
<dbReference type="RefSeq" id="WP_085096662.1">
    <property type="nucleotide sequence ID" value="NZ_AP022603.1"/>
</dbReference>
<evidence type="ECO:0000313" key="2">
    <source>
        <dbReference type="Proteomes" id="UP000193484"/>
    </source>
</evidence>
<evidence type="ECO:0000313" key="1">
    <source>
        <dbReference type="EMBL" id="ORV02042.1"/>
    </source>
</evidence>
<dbReference type="STRING" id="1793.AWC04_12480"/>
<gene>
    <name evidence="1" type="ORF">AWC04_12480</name>
</gene>
<dbReference type="OrthoDB" id="5189878at2"/>
<organism evidence="1 2">
    <name type="scientific">Mycolicibacterium fallax</name>
    <name type="common">Mycobacterium fallax</name>
    <dbReference type="NCBI Taxonomy" id="1793"/>
    <lineage>
        <taxon>Bacteria</taxon>
        <taxon>Bacillati</taxon>
        <taxon>Actinomycetota</taxon>
        <taxon>Actinomycetes</taxon>
        <taxon>Mycobacteriales</taxon>
        <taxon>Mycobacteriaceae</taxon>
        <taxon>Mycolicibacterium</taxon>
    </lineage>
</organism>
<sequence>MTRDDLAADWAGGISPALTGLADDRGPDATPLDFAAATLTELLADLRLAYDTPAEAIHPDQRPDLLAIAGYLGETLLQVCSGRWDWDDEPGFAERGRPQITDPAVLAALTEGYWGWDANPAGTPPGIPVLAPDPVLGIAAISPLHLVLSALSDRGGDPWRSRYDELAAAVSDYAAAHPDWAPEQTETPGVGDCYGIPGPSPILNAWLAKWDNEFHSWAERYPGDWDFGGESLDRLDDLVAAHATGPQDLDAPQNRFLIEGAVWYLGEAQRRGGRPSRWVYRDWRDMPTDSDLAHFELQSSDNAAVSLPYIILSSAAEDQDRKSRRKFDRWRS</sequence>
<reference evidence="1 2" key="1">
    <citation type="submission" date="2016-01" db="EMBL/GenBank/DDBJ databases">
        <title>The new phylogeny of the genus Mycobacterium.</title>
        <authorList>
            <person name="Tarcisio F."/>
            <person name="Conor M."/>
            <person name="Antonella G."/>
            <person name="Elisabetta G."/>
            <person name="Giulia F.S."/>
            <person name="Sara T."/>
            <person name="Anna F."/>
            <person name="Clotilde B."/>
            <person name="Roberto B."/>
            <person name="Veronica D.S."/>
            <person name="Fabio R."/>
            <person name="Monica P."/>
            <person name="Olivier J."/>
            <person name="Enrico T."/>
            <person name="Nicola S."/>
        </authorList>
    </citation>
    <scope>NUCLEOTIDE SEQUENCE [LARGE SCALE GENOMIC DNA]</scope>
    <source>
        <strain evidence="1 2">DSM 44179</strain>
    </source>
</reference>
<dbReference type="Proteomes" id="UP000193484">
    <property type="component" value="Unassembled WGS sequence"/>
</dbReference>
<keyword evidence="2" id="KW-1185">Reference proteome</keyword>
<accession>A0A1X1RA24</accession>
<name>A0A1X1RA24_MYCFA</name>
<dbReference type="AlphaFoldDB" id="A0A1X1RA24"/>